<keyword evidence="4" id="KW-1185">Reference proteome</keyword>
<evidence type="ECO:0000313" key="3">
    <source>
        <dbReference type="EMBL" id="RAK07676.1"/>
    </source>
</evidence>
<feature type="domain" description="TniQ" evidence="2">
    <location>
        <begin position="6"/>
        <end position="141"/>
    </location>
</feature>
<name>A0A327XII3_9RHOB</name>
<sequence length="624" mass="69913">MTTPLPLAPDLLDRETAFSFVSRLAAMNGVDTAGFCTDMGLSFSQVIDGKPEALARLADLSATDVEELRRWSPRYLGNREHEFRGNRLHAKAIKESTVRGCPACLREDAEAAPDSFEGDMYIRGHWLFRPVTLCLKHHHPLVPLWTEANVGRRYDTAARLAEIAPGVWAGKLDKELRAPNPFDEWIEARLKGTPTESWLDQFDLYAAAHFCELLGRAIWAVRFPKWKKFGPERAWMSFEMGFRFATTGEATVRDTLMQLQETIGEPTDGPKKKYGALYDRLAFDLLGEAYAPFRELLRDHIASTWPLGPGDDLMGEPVLERKVHSVRTAARELGMDPRRLRKLLVDVDLVRPAETGRDDQWELFDAKAAQPDLDRINTLVSTKDFQEALNMSRSQFELLRKEGHFPPAIDGGDHKPLWDIRAAHLHLESLLTGAEPVYVTMHGWDDIPTIAQSLKVSPGTVLKLLEGGRVQRIGRHTNRDGYASIVVTKGEIERLLERPEAPGLSIDVFARQCGLTRSAAMRLVREGHVPSTEGRHPKTKARQRFLAPGDLAAFNERFVTLRDLAVELGMPWQALRPKLAAAGIEPFSPDGQDYGAVFERDAATAADLATTKPRSHQNKENDGE</sequence>
<protein>
    <submittedName>
        <fullName evidence="3">TniQ protein</fullName>
    </submittedName>
</protein>
<feature type="region of interest" description="Disordered" evidence="1">
    <location>
        <begin position="605"/>
        <end position="624"/>
    </location>
</feature>
<proteinExistence type="predicted"/>
<dbReference type="InterPro" id="IPR009492">
    <property type="entry name" value="TniQ"/>
</dbReference>
<evidence type="ECO:0000256" key="1">
    <source>
        <dbReference type="SAM" id="MobiDB-lite"/>
    </source>
</evidence>
<evidence type="ECO:0000259" key="2">
    <source>
        <dbReference type="Pfam" id="PF06527"/>
    </source>
</evidence>
<dbReference type="Proteomes" id="UP000249165">
    <property type="component" value="Unassembled WGS sequence"/>
</dbReference>
<dbReference type="RefSeq" id="WP_111551423.1">
    <property type="nucleotide sequence ID" value="NZ_LIQE01000118.1"/>
</dbReference>
<reference evidence="3 4" key="1">
    <citation type="submission" date="2018-06" db="EMBL/GenBank/DDBJ databases">
        <title>Genomic Encyclopedia of Archaeal and Bacterial Type Strains, Phase II (KMG-II): from individual species to whole genera.</title>
        <authorList>
            <person name="Goeker M."/>
        </authorList>
    </citation>
    <scope>NUCLEOTIDE SEQUENCE [LARGE SCALE GENOMIC DNA]</scope>
    <source>
        <strain evidence="3 4">DSM 22011</strain>
    </source>
</reference>
<comment type="caution">
    <text evidence="3">The sequence shown here is derived from an EMBL/GenBank/DDBJ whole genome shotgun (WGS) entry which is preliminary data.</text>
</comment>
<dbReference type="AlphaFoldDB" id="A0A327XII3"/>
<organism evidence="3 4">
    <name type="scientific">Salipiger aestuarii</name>
    <dbReference type="NCBI Taxonomy" id="568098"/>
    <lineage>
        <taxon>Bacteria</taxon>
        <taxon>Pseudomonadati</taxon>
        <taxon>Pseudomonadota</taxon>
        <taxon>Alphaproteobacteria</taxon>
        <taxon>Rhodobacterales</taxon>
        <taxon>Roseobacteraceae</taxon>
        <taxon>Salipiger</taxon>
    </lineage>
</organism>
<gene>
    <name evidence="3" type="ORF">ATI53_10964</name>
</gene>
<dbReference type="EMBL" id="QLMG01000096">
    <property type="protein sequence ID" value="RAK07676.1"/>
    <property type="molecule type" value="Genomic_DNA"/>
</dbReference>
<dbReference type="Pfam" id="PF06527">
    <property type="entry name" value="TniQ"/>
    <property type="match status" value="1"/>
</dbReference>
<evidence type="ECO:0000313" key="4">
    <source>
        <dbReference type="Proteomes" id="UP000249165"/>
    </source>
</evidence>
<accession>A0A327XII3</accession>
<dbReference type="OrthoDB" id="7595282at2"/>